<organism evidence="2 3">
    <name type="scientific">Salimicrobium halophilum</name>
    <dbReference type="NCBI Taxonomy" id="86666"/>
    <lineage>
        <taxon>Bacteria</taxon>
        <taxon>Bacillati</taxon>
        <taxon>Bacillota</taxon>
        <taxon>Bacilli</taxon>
        <taxon>Bacillales</taxon>
        <taxon>Bacillaceae</taxon>
        <taxon>Salimicrobium</taxon>
    </lineage>
</organism>
<proteinExistence type="predicted"/>
<accession>A0A1G8PP42</accession>
<protein>
    <submittedName>
        <fullName evidence="2">Stage II sporulation protein P</fullName>
    </submittedName>
</protein>
<keyword evidence="3" id="KW-1185">Reference proteome</keyword>
<dbReference type="Proteomes" id="UP000199225">
    <property type="component" value="Unassembled WGS sequence"/>
</dbReference>
<dbReference type="NCBIfam" id="TIGR02867">
    <property type="entry name" value="spore_II_P"/>
    <property type="match status" value="1"/>
</dbReference>
<dbReference type="AlphaFoldDB" id="A0A1G8PP42"/>
<reference evidence="3" key="1">
    <citation type="submission" date="2016-10" db="EMBL/GenBank/DDBJ databases">
        <authorList>
            <person name="Varghese N."/>
            <person name="Submissions S."/>
        </authorList>
    </citation>
    <scope>NUCLEOTIDE SEQUENCE [LARGE SCALE GENOMIC DNA]</scope>
    <source>
        <strain evidence="3">DSM 4771</strain>
    </source>
</reference>
<feature type="compositionally biased region" description="Acidic residues" evidence="1">
    <location>
        <begin position="135"/>
        <end position="147"/>
    </location>
</feature>
<evidence type="ECO:0000256" key="1">
    <source>
        <dbReference type="SAM" id="MobiDB-lite"/>
    </source>
</evidence>
<evidence type="ECO:0000313" key="2">
    <source>
        <dbReference type="EMBL" id="SDI94319.1"/>
    </source>
</evidence>
<dbReference type="STRING" id="86666.SAMN04490247_0113"/>
<dbReference type="EMBL" id="FNEV01000001">
    <property type="protein sequence ID" value="SDI94319.1"/>
    <property type="molecule type" value="Genomic_DNA"/>
</dbReference>
<dbReference type="OrthoDB" id="1633470at2"/>
<name>A0A1G8PP42_9BACI</name>
<sequence>MGKRFFYRKDKWQLSMLVPLFIAILILSVALLTGVKSTYRVYSDTVQQITSKMEGESFLYFLKRENVLFGEAGPERSSMARAVFESMMDIRIDDARTLFGTSIPGLNYYHDRIIIAGEGTDYTNLPVESEPPLDVSDEENEGSDDIAEPSPFDSGNPEVFIYHSHNTESFLPHLASGSSAYHPDTNITLVGKRLGNELQGRGISSKVNTMDVTAVLKDKGWKHYQSYDATRGMVEETLAQNESIDYLLDIHRDSLGKKTTTTTIQGKKAARTMFVVGAEHSGYEKNLKLATDLHKLLEQKYPGLSRGVITKQGAGVNGIYNQDLHPNALVVEFGGKENTFEELYRTADMFADVLNEYMTAE</sequence>
<feature type="region of interest" description="Disordered" evidence="1">
    <location>
        <begin position="125"/>
        <end position="151"/>
    </location>
</feature>
<gene>
    <name evidence="2" type="ORF">SAMN04490247_0113</name>
</gene>
<dbReference type="SUPFAM" id="SSF53187">
    <property type="entry name" value="Zn-dependent exopeptidases"/>
    <property type="match status" value="1"/>
</dbReference>
<dbReference type="InterPro" id="IPR010897">
    <property type="entry name" value="Spore_II_P"/>
</dbReference>
<dbReference type="RefSeq" id="WP_093190754.1">
    <property type="nucleotide sequence ID" value="NZ_FNEV01000001.1"/>
</dbReference>
<dbReference type="Pfam" id="PF07454">
    <property type="entry name" value="SpoIIP"/>
    <property type="match status" value="1"/>
</dbReference>
<evidence type="ECO:0000313" key="3">
    <source>
        <dbReference type="Proteomes" id="UP000199225"/>
    </source>
</evidence>